<evidence type="ECO:0000313" key="2">
    <source>
        <dbReference type="Proteomes" id="UP001491310"/>
    </source>
</evidence>
<evidence type="ECO:0000313" key="1">
    <source>
        <dbReference type="EMBL" id="KAK9906786.1"/>
    </source>
</evidence>
<protein>
    <submittedName>
        <fullName evidence="1">Uncharacterized protein</fullName>
    </submittedName>
</protein>
<sequence length="81" mass="8772">MGDSREALPASIARKKGAVCTADGRLPPPKHGRCAWADGRFMYVFGGVAVESIGEARLQGRTCAEKLVTLNDLWRLDPWSG</sequence>
<proteinExistence type="predicted"/>
<name>A0ABR2YK18_9CHLO</name>
<dbReference type="InterPro" id="IPR015915">
    <property type="entry name" value="Kelch-typ_b-propeller"/>
</dbReference>
<dbReference type="SUPFAM" id="SSF117281">
    <property type="entry name" value="Kelch motif"/>
    <property type="match status" value="1"/>
</dbReference>
<organism evidence="1 2">
    <name type="scientific">Coccomyxa subellipsoidea</name>
    <dbReference type="NCBI Taxonomy" id="248742"/>
    <lineage>
        <taxon>Eukaryota</taxon>
        <taxon>Viridiplantae</taxon>
        <taxon>Chlorophyta</taxon>
        <taxon>core chlorophytes</taxon>
        <taxon>Trebouxiophyceae</taxon>
        <taxon>Trebouxiophyceae incertae sedis</taxon>
        <taxon>Coccomyxaceae</taxon>
        <taxon>Coccomyxa</taxon>
    </lineage>
</organism>
<keyword evidence="2" id="KW-1185">Reference proteome</keyword>
<reference evidence="1 2" key="1">
    <citation type="journal article" date="2024" name="Nat. Commun.">
        <title>Phylogenomics reveals the evolutionary origins of lichenization in chlorophyte algae.</title>
        <authorList>
            <person name="Puginier C."/>
            <person name="Libourel C."/>
            <person name="Otte J."/>
            <person name="Skaloud P."/>
            <person name="Haon M."/>
            <person name="Grisel S."/>
            <person name="Petersen M."/>
            <person name="Berrin J.G."/>
            <person name="Delaux P.M."/>
            <person name="Dal Grande F."/>
            <person name="Keller J."/>
        </authorList>
    </citation>
    <scope>NUCLEOTIDE SEQUENCE [LARGE SCALE GENOMIC DNA]</scope>
    <source>
        <strain evidence="1 2">SAG 216-7</strain>
    </source>
</reference>
<dbReference type="EMBL" id="JALJOT010000010">
    <property type="protein sequence ID" value="KAK9906786.1"/>
    <property type="molecule type" value="Genomic_DNA"/>
</dbReference>
<gene>
    <name evidence="1" type="ORF">WJX75_008000</name>
</gene>
<comment type="caution">
    <text evidence="1">The sequence shown here is derived from an EMBL/GenBank/DDBJ whole genome shotgun (WGS) entry which is preliminary data.</text>
</comment>
<dbReference type="Proteomes" id="UP001491310">
    <property type="component" value="Unassembled WGS sequence"/>
</dbReference>
<accession>A0ABR2YK18</accession>